<evidence type="ECO:0000256" key="2">
    <source>
        <dbReference type="SAM" id="Phobius"/>
    </source>
</evidence>
<feature type="domain" description="G-patch" evidence="3">
    <location>
        <begin position="131"/>
        <end position="170"/>
    </location>
</feature>
<feature type="region of interest" description="Disordered" evidence="1">
    <location>
        <begin position="148"/>
        <end position="170"/>
    </location>
</feature>
<reference evidence="4" key="1">
    <citation type="submission" date="2021-06" db="EMBL/GenBank/DDBJ databases">
        <authorList>
            <person name="Kallberg Y."/>
            <person name="Tangrot J."/>
            <person name="Rosling A."/>
        </authorList>
    </citation>
    <scope>NUCLEOTIDE SEQUENCE</scope>
    <source>
        <strain evidence="4">CL551</strain>
    </source>
</reference>
<dbReference type="PANTHER" id="PTHR47251:SF1">
    <property type="entry name" value="FINGER DOMAIN PROTEIN, PUTATIVE (AFU_ORTHOLOGUE AFUA_3G04180)-RELATED"/>
    <property type="match status" value="1"/>
</dbReference>
<keyword evidence="2" id="KW-0472">Membrane</keyword>
<protein>
    <submittedName>
        <fullName evidence="4">1086_t:CDS:1</fullName>
    </submittedName>
</protein>
<keyword evidence="2" id="KW-1133">Transmembrane helix</keyword>
<dbReference type="Proteomes" id="UP000789342">
    <property type="component" value="Unassembled WGS sequence"/>
</dbReference>
<dbReference type="EMBL" id="CAJVPV010011995">
    <property type="protein sequence ID" value="CAG8666544.1"/>
    <property type="molecule type" value="Genomic_DNA"/>
</dbReference>
<sequence>MDLFLNDVSPPNCQLKSRKESDPNNVQSLHSKRFEQRAKYKGWCLTFGSDKGFFWLCLFCSNLQCVFTFEWVNFYKKSLFSTKDFTANDQEVDDEPLEEDLAFCLPRDHVPHAYLDLSSTDMASMDEHLPETNIGYKLLIKMGWKAGQGLGSSQQGRREPIRIDTKSDSL</sequence>
<feature type="compositionally biased region" description="Basic and acidic residues" evidence="1">
    <location>
        <begin position="156"/>
        <end position="170"/>
    </location>
</feature>
<evidence type="ECO:0000313" key="4">
    <source>
        <dbReference type="EMBL" id="CAG8666544.1"/>
    </source>
</evidence>
<evidence type="ECO:0000256" key="1">
    <source>
        <dbReference type="SAM" id="MobiDB-lite"/>
    </source>
</evidence>
<dbReference type="PANTHER" id="PTHR47251">
    <property type="entry name" value="FINGER DOMAIN PROTEIN, PUTATIVE (AFU_ORTHOLOGUE AFUA_3G04180)-RELATED"/>
    <property type="match status" value="1"/>
</dbReference>
<dbReference type="InterPro" id="IPR000467">
    <property type="entry name" value="G_patch_dom"/>
</dbReference>
<dbReference type="AlphaFoldDB" id="A0A9N9E8C4"/>
<feature type="non-terminal residue" evidence="4">
    <location>
        <position position="1"/>
    </location>
</feature>
<keyword evidence="2" id="KW-0812">Transmembrane</keyword>
<comment type="caution">
    <text evidence="4">The sequence shown here is derived from an EMBL/GenBank/DDBJ whole genome shotgun (WGS) entry which is preliminary data.</text>
</comment>
<dbReference type="GO" id="GO:0003676">
    <property type="term" value="F:nucleic acid binding"/>
    <property type="evidence" value="ECO:0007669"/>
    <property type="project" value="InterPro"/>
</dbReference>
<dbReference type="SMART" id="SM00443">
    <property type="entry name" value="G_patch"/>
    <property type="match status" value="1"/>
</dbReference>
<accession>A0A9N9E8C4</accession>
<feature type="transmembrane region" description="Helical" evidence="2">
    <location>
        <begin position="53"/>
        <end position="74"/>
    </location>
</feature>
<evidence type="ECO:0000313" key="5">
    <source>
        <dbReference type="Proteomes" id="UP000789342"/>
    </source>
</evidence>
<evidence type="ECO:0000259" key="3">
    <source>
        <dbReference type="PROSITE" id="PS50174"/>
    </source>
</evidence>
<keyword evidence="5" id="KW-1185">Reference proteome</keyword>
<proteinExistence type="predicted"/>
<organism evidence="4 5">
    <name type="scientific">Acaulospora morrowiae</name>
    <dbReference type="NCBI Taxonomy" id="94023"/>
    <lineage>
        <taxon>Eukaryota</taxon>
        <taxon>Fungi</taxon>
        <taxon>Fungi incertae sedis</taxon>
        <taxon>Mucoromycota</taxon>
        <taxon>Glomeromycotina</taxon>
        <taxon>Glomeromycetes</taxon>
        <taxon>Diversisporales</taxon>
        <taxon>Acaulosporaceae</taxon>
        <taxon>Acaulospora</taxon>
    </lineage>
</organism>
<name>A0A9N9E8C4_9GLOM</name>
<dbReference type="OrthoDB" id="4822at2759"/>
<gene>
    <name evidence="4" type="ORF">AMORRO_LOCUS10641</name>
</gene>
<dbReference type="PROSITE" id="PS50174">
    <property type="entry name" value="G_PATCH"/>
    <property type="match status" value="1"/>
</dbReference>
<dbReference type="Pfam" id="PF01585">
    <property type="entry name" value="G-patch"/>
    <property type="match status" value="1"/>
</dbReference>